<dbReference type="Gene3D" id="3.80.10.10">
    <property type="entry name" value="Ribonuclease Inhibitor"/>
    <property type="match status" value="2"/>
</dbReference>
<sequence>MRRIGLLSALLLLSAAFAEQGLRRKRNLLDIQVESEIHHEMISPYNELVLDDFLWGGRKLMKVDGKSKSKGTMDSFSAMALKSTKSPKSTKAGLNSPQMTTVGIGSFSPKSKKKSQKTEDCYSDVFGYLFCDSSMSFMSMSVSMSMVATPTMPTNPTTPTTPIAPLTPTAPSTPSTPTTPTAPTTPTSPTAPTAPTSPTAPTAPTSPTAPTTPTIPTVPTQAPIDGCSSLPRDEALRTLVGAITDETTLADSTSPQGQAYQWMLNTDPASLDPCTDDNVLPRYALTTFYFSSSGASWTNSSDWLSGISECAWYGVVCSSTGTVTEIALFENNLAGTLPTELEALTDMQRLDVFDNELGGPIPNILSKWPFLAFFDVEKNQLTGSPFVDAIGLFNLQSYRVSLNAFVGGTIPADLVDKFPNLVELWLSNSTMIGSIPTEIALMDNLQSIFLYGNSLTGTLPSELGQLNLERLQVQDNMFAGRIPTELFRSTNLADLRLDTNKLAGPIPSAVGALTNLIDLRLNNNVLTGTLTTEISRLSNLVFFVLQDNQLTGTFPDAFEPFQALQFVDVSGNNLTGPLPRTVFDVPVIEILYFDDNAFTGTIPGNYANASSLRDLWLNDNQLTGTIPPTRPAELASLEEFRLDGNNLVGTVPLSLCALPSSTALTADCGGPSPAVECVCCTLCVA</sequence>
<evidence type="ECO:0000256" key="2">
    <source>
        <dbReference type="ARBA" id="ARBA00022737"/>
    </source>
</evidence>
<evidence type="ECO:0000256" key="3">
    <source>
        <dbReference type="ARBA" id="ARBA00023136"/>
    </source>
</evidence>
<feature type="chain" id="PRO_5002853005" description="L domain-like protein" evidence="5">
    <location>
        <begin position="19"/>
        <end position="685"/>
    </location>
</feature>
<dbReference type="RefSeq" id="XP_002183069.1">
    <property type="nucleotide sequence ID" value="XM_002183033.1"/>
</dbReference>
<dbReference type="SUPFAM" id="SSF52058">
    <property type="entry name" value="L domain-like"/>
    <property type="match status" value="1"/>
</dbReference>
<name>B7G7S9_PHATC</name>
<dbReference type="PANTHER" id="PTHR48064:SF6">
    <property type="entry name" value="RECEPTOR-LIKE PROTEIN KINASE 2"/>
    <property type="match status" value="1"/>
</dbReference>
<dbReference type="AlphaFoldDB" id="B7G7S9"/>
<dbReference type="OrthoDB" id="38453at2759"/>
<proteinExistence type="predicted"/>
<gene>
    <name evidence="6" type="ORF">PHATRDRAFT_39088</name>
</gene>
<dbReference type="EMBL" id="CM000620">
    <property type="protein sequence ID" value="EEC45287.1"/>
    <property type="molecule type" value="Genomic_DNA"/>
</dbReference>
<dbReference type="Pfam" id="PF00560">
    <property type="entry name" value="LRR_1"/>
    <property type="match status" value="2"/>
</dbReference>
<dbReference type="GeneID" id="7194747"/>
<dbReference type="OMA" id="EWIVEEC"/>
<evidence type="ECO:0000313" key="7">
    <source>
        <dbReference type="Proteomes" id="UP000000759"/>
    </source>
</evidence>
<evidence type="ECO:0000256" key="4">
    <source>
        <dbReference type="SAM" id="MobiDB-lite"/>
    </source>
</evidence>
<dbReference type="PANTHER" id="PTHR48064">
    <property type="entry name" value="OS01G0750400 PROTEIN"/>
    <property type="match status" value="1"/>
</dbReference>
<protein>
    <recommendedName>
        <fullName evidence="8">L domain-like protein</fullName>
    </recommendedName>
</protein>
<dbReference type="InterPro" id="IPR053038">
    <property type="entry name" value="RLP_Defense"/>
</dbReference>
<dbReference type="eggNOG" id="ENOG502R960">
    <property type="taxonomic scope" value="Eukaryota"/>
</dbReference>
<feature type="region of interest" description="Disordered" evidence="4">
    <location>
        <begin position="153"/>
        <end position="218"/>
    </location>
</feature>
<keyword evidence="2" id="KW-0677">Repeat</keyword>
<reference evidence="6 7" key="1">
    <citation type="journal article" date="2008" name="Nature">
        <title>The Phaeodactylum genome reveals the evolutionary history of diatom genomes.</title>
        <authorList>
            <person name="Bowler C."/>
            <person name="Allen A.E."/>
            <person name="Badger J.H."/>
            <person name="Grimwood J."/>
            <person name="Jabbari K."/>
            <person name="Kuo A."/>
            <person name="Maheswari U."/>
            <person name="Martens C."/>
            <person name="Maumus F."/>
            <person name="Otillar R.P."/>
            <person name="Rayko E."/>
            <person name="Salamov A."/>
            <person name="Vandepoele K."/>
            <person name="Beszteri B."/>
            <person name="Gruber A."/>
            <person name="Heijde M."/>
            <person name="Katinka M."/>
            <person name="Mock T."/>
            <person name="Valentin K."/>
            <person name="Verret F."/>
            <person name="Berges J.A."/>
            <person name="Brownlee C."/>
            <person name="Cadoret J.P."/>
            <person name="Chiovitti A."/>
            <person name="Choi C.J."/>
            <person name="Coesel S."/>
            <person name="De Martino A."/>
            <person name="Detter J.C."/>
            <person name="Durkin C."/>
            <person name="Falciatore A."/>
            <person name="Fournet J."/>
            <person name="Haruta M."/>
            <person name="Huysman M.J."/>
            <person name="Jenkins B.D."/>
            <person name="Jiroutova K."/>
            <person name="Jorgensen R.E."/>
            <person name="Joubert Y."/>
            <person name="Kaplan A."/>
            <person name="Kroger N."/>
            <person name="Kroth P.G."/>
            <person name="La Roche J."/>
            <person name="Lindquist E."/>
            <person name="Lommer M."/>
            <person name="Martin-Jezequel V."/>
            <person name="Lopez P.J."/>
            <person name="Lucas S."/>
            <person name="Mangogna M."/>
            <person name="McGinnis K."/>
            <person name="Medlin L.K."/>
            <person name="Montsant A."/>
            <person name="Oudot-Le Secq M.P."/>
            <person name="Napoli C."/>
            <person name="Obornik M."/>
            <person name="Parker M.S."/>
            <person name="Petit J.L."/>
            <person name="Porcel B.M."/>
            <person name="Poulsen N."/>
            <person name="Robison M."/>
            <person name="Rychlewski L."/>
            <person name="Rynearson T.A."/>
            <person name="Schmutz J."/>
            <person name="Shapiro H."/>
            <person name="Siaut M."/>
            <person name="Stanley M."/>
            <person name="Sussman M.R."/>
            <person name="Taylor A.R."/>
            <person name="Vardi A."/>
            <person name="von Dassow P."/>
            <person name="Vyverman W."/>
            <person name="Willis A."/>
            <person name="Wyrwicz L.S."/>
            <person name="Rokhsar D.S."/>
            <person name="Weissenbach J."/>
            <person name="Armbrust E.V."/>
            <person name="Green B.R."/>
            <person name="Van de Peer Y."/>
            <person name="Grigoriev I.V."/>
        </authorList>
    </citation>
    <scope>NUCLEOTIDE SEQUENCE [LARGE SCALE GENOMIC DNA]</scope>
    <source>
        <strain evidence="6 7">CCAP 1055/1</strain>
    </source>
</reference>
<keyword evidence="7" id="KW-1185">Reference proteome</keyword>
<feature type="region of interest" description="Disordered" evidence="4">
    <location>
        <begin position="82"/>
        <end position="116"/>
    </location>
</feature>
<dbReference type="InParanoid" id="B7G7S9"/>
<dbReference type="HOGENOM" id="CLU_025604_0_0_1"/>
<accession>B7G7S9</accession>
<dbReference type="PaxDb" id="2850-Phatr39088"/>
<dbReference type="KEGG" id="pti:PHATRDRAFT_39088"/>
<keyword evidence="1" id="KW-0433">Leucine-rich repeat</keyword>
<keyword evidence="5" id="KW-0732">Signal</keyword>
<feature type="compositionally biased region" description="Polar residues" evidence="4">
    <location>
        <begin position="83"/>
        <end position="103"/>
    </location>
</feature>
<evidence type="ECO:0008006" key="8">
    <source>
        <dbReference type="Google" id="ProtNLM"/>
    </source>
</evidence>
<reference evidence="7" key="2">
    <citation type="submission" date="2008-08" db="EMBL/GenBank/DDBJ databases">
        <authorList>
            <consortium name="Diatom Consortium"/>
            <person name="Grigoriev I."/>
            <person name="Grimwood J."/>
            <person name="Kuo A."/>
            <person name="Otillar R.P."/>
            <person name="Salamov A."/>
            <person name="Detter J.C."/>
            <person name="Lindquist E."/>
            <person name="Shapiro H."/>
            <person name="Lucas S."/>
            <person name="Glavina del Rio T."/>
            <person name="Pitluck S."/>
            <person name="Rokhsar D."/>
            <person name="Bowler C."/>
        </authorList>
    </citation>
    <scope>GENOME REANNOTATION</scope>
    <source>
        <strain evidence="7">CCAP 1055/1</strain>
    </source>
</reference>
<evidence type="ECO:0000256" key="1">
    <source>
        <dbReference type="ARBA" id="ARBA00022614"/>
    </source>
</evidence>
<dbReference type="InterPro" id="IPR001611">
    <property type="entry name" value="Leu-rich_rpt"/>
</dbReference>
<dbReference type="Proteomes" id="UP000000759">
    <property type="component" value="Chromosome 18"/>
</dbReference>
<dbReference type="InterPro" id="IPR032675">
    <property type="entry name" value="LRR_dom_sf"/>
</dbReference>
<dbReference type="FunFam" id="3.80.10.10:FF:000095">
    <property type="entry name" value="LRR receptor-like serine/threonine-protein kinase GSO1"/>
    <property type="match status" value="1"/>
</dbReference>
<feature type="signal peptide" evidence="5">
    <location>
        <begin position="1"/>
        <end position="18"/>
    </location>
</feature>
<keyword evidence="3" id="KW-0472">Membrane</keyword>
<dbReference type="STRING" id="556484.B7G7S9"/>
<organism evidence="6 7">
    <name type="scientific">Phaeodactylum tricornutum (strain CCAP 1055/1)</name>
    <dbReference type="NCBI Taxonomy" id="556484"/>
    <lineage>
        <taxon>Eukaryota</taxon>
        <taxon>Sar</taxon>
        <taxon>Stramenopiles</taxon>
        <taxon>Ochrophyta</taxon>
        <taxon>Bacillariophyta</taxon>
        <taxon>Bacillariophyceae</taxon>
        <taxon>Bacillariophycidae</taxon>
        <taxon>Naviculales</taxon>
        <taxon>Phaeodactylaceae</taxon>
        <taxon>Phaeodactylum</taxon>
    </lineage>
</organism>
<evidence type="ECO:0000256" key="5">
    <source>
        <dbReference type="SAM" id="SignalP"/>
    </source>
</evidence>
<evidence type="ECO:0000313" key="6">
    <source>
        <dbReference type="EMBL" id="EEC45287.1"/>
    </source>
</evidence>